<sequence>LDEKMARIEQKQNDWLEPMKEWIKVATTLVKIARDSNLLEKRVAAKEIFGSNLRLAAREARGNPILPYEAARCAAELVGKKSESLILVGGVGFEPTKA</sequence>
<dbReference type="AlphaFoldDB" id="A0A2G9ZLA9"/>
<accession>A0A2G9ZLA9</accession>
<gene>
    <name evidence="1" type="ORF">COX22_01675</name>
</gene>
<name>A0A2G9ZLA9_9BACT</name>
<feature type="non-terminal residue" evidence="1">
    <location>
        <position position="1"/>
    </location>
</feature>
<proteinExistence type="predicted"/>
<organism evidence="1 2">
    <name type="scientific">Candidatus Falkowbacteria bacterium CG23_combo_of_CG06-09_8_20_14_all_49_15</name>
    <dbReference type="NCBI Taxonomy" id="1974572"/>
    <lineage>
        <taxon>Bacteria</taxon>
        <taxon>Candidatus Falkowiibacteriota</taxon>
    </lineage>
</organism>
<protein>
    <submittedName>
        <fullName evidence="1">Uncharacterized protein</fullName>
    </submittedName>
</protein>
<evidence type="ECO:0000313" key="2">
    <source>
        <dbReference type="Proteomes" id="UP000230729"/>
    </source>
</evidence>
<evidence type="ECO:0000313" key="1">
    <source>
        <dbReference type="EMBL" id="PIP33934.1"/>
    </source>
</evidence>
<comment type="caution">
    <text evidence="1">The sequence shown here is derived from an EMBL/GenBank/DDBJ whole genome shotgun (WGS) entry which is preliminary data.</text>
</comment>
<reference evidence="1 2" key="1">
    <citation type="submission" date="2017-09" db="EMBL/GenBank/DDBJ databases">
        <title>Depth-based differentiation of microbial function through sediment-hosted aquifers and enrichment of novel symbionts in the deep terrestrial subsurface.</title>
        <authorList>
            <person name="Probst A.J."/>
            <person name="Ladd B."/>
            <person name="Jarett J.K."/>
            <person name="Geller-Mcgrath D.E."/>
            <person name="Sieber C.M."/>
            <person name="Emerson J.B."/>
            <person name="Anantharaman K."/>
            <person name="Thomas B.C."/>
            <person name="Malmstrom R."/>
            <person name="Stieglmeier M."/>
            <person name="Klingl A."/>
            <person name="Woyke T."/>
            <person name="Ryan C.M."/>
            <person name="Banfield J.F."/>
        </authorList>
    </citation>
    <scope>NUCLEOTIDE SEQUENCE [LARGE SCALE GENOMIC DNA]</scope>
    <source>
        <strain evidence="1">CG23_combo_of_CG06-09_8_20_14_all_49_15</strain>
    </source>
</reference>
<dbReference type="EMBL" id="PCSD01000035">
    <property type="protein sequence ID" value="PIP33934.1"/>
    <property type="molecule type" value="Genomic_DNA"/>
</dbReference>
<dbReference type="Proteomes" id="UP000230729">
    <property type="component" value="Unassembled WGS sequence"/>
</dbReference>